<feature type="non-terminal residue" evidence="1">
    <location>
        <position position="1"/>
    </location>
</feature>
<organism evidence="1 2">
    <name type="scientific">Heterotrigona itama</name>
    <dbReference type="NCBI Taxonomy" id="395501"/>
    <lineage>
        <taxon>Eukaryota</taxon>
        <taxon>Metazoa</taxon>
        <taxon>Ecdysozoa</taxon>
        <taxon>Arthropoda</taxon>
        <taxon>Hexapoda</taxon>
        <taxon>Insecta</taxon>
        <taxon>Pterygota</taxon>
        <taxon>Neoptera</taxon>
        <taxon>Endopterygota</taxon>
        <taxon>Hymenoptera</taxon>
        <taxon>Apocrita</taxon>
        <taxon>Aculeata</taxon>
        <taxon>Apoidea</taxon>
        <taxon>Anthophila</taxon>
        <taxon>Apidae</taxon>
        <taxon>Heterotrigona</taxon>
    </lineage>
</organism>
<sequence length="35" mass="4331">DVELHWLKWHIIPLKETGSIHEIFEKRDENYCHIT</sequence>
<reference evidence="1" key="1">
    <citation type="submission" date="2020-07" db="EMBL/GenBank/DDBJ databases">
        <authorList>
            <person name="Nazaruddin N."/>
        </authorList>
    </citation>
    <scope>NUCLEOTIDE SEQUENCE</scope>
</reference>
<feature type="non-terminal residue" evidence="1">
    <location>
        <position position="35"/>
    </location>
</feature>
<name>A0A6V7HAQ7_9HYME</name>
<dbReference type="EMBL" id="CAJDYZ010009032">
    <property type="protein sequence ID" value="CAD1476089.1"/>
    <property type="molecule type" value="Genomic_DNA"/>
</dbReference>
<comment type="caution">
    <text evidence="1">The sequence shown here is derived from an EMBL/GenBank/DDBJ whole genome shotgun (WGS) entry which is preliminary data.</text>
</comment>
<keyword evidence="2" id="KW-1185">Reference proteome</keyword>
<proteinExistence type="predicted"/>
<evidence type="ECO:0000313" key="2">
    <source>
        <dbReference type="Proteomes" id="UP000752696"/>
    </source>
</evidence>
<gene>
    <name evidence="1" type="ORF">MHI_LOCUS616840</name>
</gene>
<dbReference type="AlphaFoldDB" id="A0A6V7HAQ7"/>
<accession>A0A6V7HAQ7</accession>
<evidence type="ECO:0000313" key="1">
    <source>
        <dbReference type="EMBL" id="CAD1476089.1"/>
    </source>
</evidence>
<dbReference type="Proteomes" id="UP000752696">
    <property type="component" value="Unassembled WGS sequence"/>
</dbReference>
<protein>
    <submittedName>
        <fullName evidence="1">Uncharacterized protein</fullName>
    </submittedName>
</protein>